<evidence type="ECO:0000313" key="2">
    <source>
        <dbReference type="EMBL" id="TQE97058.1"/>
    </source>
</evidence>
<dbReference type="NCBIfam" id="TIGR00305">
    <property type="entry name" value="putative toxin-antitoxin system toxin component, PIN family"/>
    <property type="match status" value="1"/>
</dbReference>
<comment type="caution">
    <text evidence="2">The sequence shown here is derived from an EMBL/GenBank/DDBJ whole genome shotgun (WGS) entry which is preliminary data.</text>
</comment>
<gene>
    <name evidence="2" type="ORF">FKZ61_05335</name>
</gene>
<feature type="domain" description="PIN" evidence="1">
    <location>
        <begin position="1"/>
        <end position="117"/>
    </location>
</feature>
<keyword evidence="3" id="KW-1185">Reference proteome</keyword>
<dbReference type="Proteomes" id="UP000317371">
    <property type="component" value="Unassembled WGS sequence"/>
</dbReference>
<reference evidence="2 3" key="1">
    <citation type="submission" date="2019-06" db="EMBL/GenBank/DDBJ databases">
        <title>Genome sequence of Litorilinea aerophila BAA-2444.</title>
        <authorList>
            <person name="Maclea K.S."/>
            <person name="Maurais E.G."/>
            <person name="Iannazzi L.C."/>
        </authorList>
    </citation>
    <scope>NUCLEOTIDE SEQUENCE [LARGE SCALE GENOMIC DNA]</scope>
    <source>
        <strain evidence="2 3">ATCC BAA-2444</strain>
    </source>
</reference>
<dbReference type="SUPFAM" id="SSF88723">
    <property type="entry name" value="PIN domain-like"/>
    <property type="match status" value="1"/>
</dbReference>
<dbReference type="InterPro" id="IPR002716">
    <property type="entry name" value="PIN_dom"/>
</dbReference>
<name>A0A540VJX6_9CHLR</name>
<evidence type="ECO:0000259" key="1">
    <source>
        <dbReference type="SMART" id="SM00670"/>
    </source>
</evidence>
<accession>A0A540VJX6</accession>
<organism evidence="2 3">
    <name type="scientific">Litorilinea aerophila</name>
    <dbReference type="NCBI Taxonomy" id="1204385"/>
    <lineage>
        <taxon>Bacteria</taxon>
        <taxon>Bacillati</taxon>
        <taxon>Chloroflexota</taxon>
        <taxon>Caldilineae</taxon>
        <taxon>Caldilineales</taxon>
        <taxon>Caldilineaceae</taxon>
        <taxon>Litorilinea</taxon>
    </lineage>
</organism>
<dbReference type="InterPro" id="IPR029060">
    <property type="entry name" value="PIN-like_dom_sf"/>
</dbReference>
<proteinExistence type="predicted"/>
<evidence type="ECO:0000313" key="3">
    <source>
        <dbReference type="Proteomes" id="UP000317371"/>
    </source>
</evidence>
<dbReference type="InterPro" id="IPR002850">
    <property type="entry name" value="PIN_toxin-like"/>
</dbReference>
<dbReference type="Pfam" id="PF13470">
    <property type="entry name" value="PIN_3"/>
    <property type="match status" value="1"/>
</dbReference>
<dbReference type="EMBL" id="VIGC01000005">
    <property type="protein sequence ID" value="TQE97058.1"/>
    <property type="molecule type" value="Genomic_DNA"/>
</dbReference>
<sequence>MLVVLDTNVLVSGLLKAHSTPGRIVDLVLAGKIQVLFDDRILAEYRDVLARPRFQFNAAHVASFLTFLRLSGRHVIAPPIPGIELASLPDGNDLPFAEVALAGDAAFLVTGNVKHFDFLADHPISVLTPRQFLDAWAHIQETPI</sequence>
<protein>
    <submittedName>
        <fullName evidence="2">Putative toxin-antitoxin system toxin component, PIN family</fullName>
    </submittedName>
</protein>
<dbReference type="OrthoDB" id="32918at2"/>
<dbReference type="RefSeq" id="WP_141609043.1">
    <property type="nucleotide sequence ID" value="NZ_VIGC02000005.1"/>
</dbReference>
<dbReference type="PANTHER" id="PTHR34610">
    <property type="entry name" value="SSL7007 PROTEIN"/>
    <property type="match status" value="1"/>
</dbReference>
<dbReference type="AlphaFoldDB" id="A0A540VJX6"/>
<dbReference type="PANTHER" id="PTHR34610:SF3">
    <property type="entry name" value="SSL7007 PROTEIN"/>
    <property type="match status" value="1"/>
</dbReference>
<dbReference type="SMART" id="SM00670">
    <property type="entry name" value="PINc"/>
    <property type="match status" value="1"/>
</dbReference>
<dbReference type="InParanoid" id="A0A540VJX6"/>